<proteinExistence type="predicted"/>
<accession>A0A7W2M380</accession>
<feature type="compositionally biased region" description="Basic and acidic residues" evidence="1">
    <location>
        <begin position="189"/>
        <end position="217"/>
    </location>
</feature>
<evidence type="ECO:0000256" key="2">
    <source>
        <dbReference type="SAM" id="Phobius"/>
    </source>
</evidence>
<feature type="compositionally biased region" description="Polar residues" evidence="1">
    <location>
        <begin position="77"/>
        <end position="92"/>
    </location>
</feature>
<dbReference type="Proteomes" id="UP000541857">
    <property type="component" value="Unassembled WGS sequence"/>
</dbReference>
<feature type="compositionally biased region" description="Polar residues" evidence="1">
    <location>
        <begin position="141"/>
        <end position="188"/>
    </location>
</feature>
<feature type="compositionally biased region" description="Basic and acidic residues" evidence="1">
    <location>
        <begin position="96"/>
        <end position="107"/>
    </location>
</feature>
<keyword evidence="4" id="KW-1185">Reference proteome</keyword>
<comment type="caution">
    <text evidence="3">The sequence shown here is derived from an EMBL/GenBank/DDBJ whole genome shotgun (WGS) entry which is preliminary data.</text>
</comment>
<keyword evidence="2" id="KW-0472">Membrane</keyword>
<dbReference type="AlphaFoldDB" id="A0A7W2M380"/>
<evidence type="ECO:0008006" key="5">
    <source>
        <dbReference type="Google" id="ProtNLM"/>
    </source>
</evidence>
<dbReference type="EMBL" id="JACGLT010000002">
    <property type="protein sequence ID" value="MBA6151882.1"/>
    <property type="molecule type" value="Genomic_DNA"/>
</dbReference>
<name>A0A7W2M380_9FLAO</name>
<feature type="compositionally biased region" description="Basic and acidic residues" evidence="1">
    <location>
        <begin position="118"/>
        <end position="132"/>
    </location>
</feature>
<keyword evidence="2" id="KW-0812">Transmembrane</keyword>
<feature type="compositionally biased region" description="Basic and acidic residues" evidence="1">
    <location>
        <begin position="223"/>
        <end position="238"/>
    </location>
</feature>
<evidence type="ECO:0000256" key="1">
    <source>
        <dbReference type="SAM" id="MobiDB-lite"/>
    </source>
</evidence>
<gene>
    <name evidence="3" type="ORF">H3Z82_03990</name>
</gene>
<evidence type="ECO:0000313" key="4">
    <source>
        <dbReference type="Proteomes" id="UP000541857"/>
    </source>
</evidence>
<dbReference type="RefSeq" id="WP_182202713.1">
    <property type="nucleotide sequence ID" value="NZ_JACGLT010000002.1"/>
</dbReference>
<evidence type="ECO:0000313" key="3">
    <source>
        <dbReference type="EMBL" id="MBA6151882.1"/>
    </source>
</evidence>
<keyword evidence="2" id="KW-1133">Transmembrane helix</keyword>
<protein>
    <recommendedName>
        <fullName evidence="5">Outer membrane protein beta-barrel domain-containing protein</fullName>
    </recommendedName>
</protein>
<feature type="transmembrane region" description="Helical" evidence="2">
    <location>
        <begin position="46"/>
        <end position="67"/>
    </location>
</feature>
<sequence>MNDKKHIDRIFQEKFKNFEATPDPAVWENIHNSLHKDKRKRRVVPLWWFTAGVAAILVVLLTVGDIFNGGENFINPETQTVGSEQTRSSSEPSVEFVKDDTEIKSGDIENDTTNDLVNTEKPEIHDENSPKDLHKKRINNTDKAATQIANSRSNNINRTDSQDNSYAAQNKTSKVSNVDENTIANHTGESSDRIQKTTDSDQPKDKVNLDPRKDQTRMAKVTDQNHLKESKTNKENNDRIALNKEQESIEEAIAKANSTNEKEKEEQPNRWNISPNVAPVYFNTLGKGSTISNQFVNNSKSGEVNMSYGINGSYAINDKIKVRAGINKVALGYSTDGVMALNTINGFNGNSGNNDLQNINFRSQKAADSYMSTTNINSSSAPQFMVANVNGALEQQFGYIEVPLEVEYSLINRKFGLNVIGGFSTLFLNDNEVYSVLNNERSLLGEANNINSTSYSANFGLGLNYDISQTLKLNLEPMFKYQFNTFTNTSGDFRPYFIGVYTGFSFKF</sequence>
<organism evidence="3 4">
    <name type="scientific">Gelidibacter maritimus</name>
    <dbReference type="NCBI Taxonomy" id="2761487"/>
    <lineage>
        <taxon>Bacteria</taxon>
        <taxon>Pseudomonadati</taxon>
        <taxon>Bacteroidota</taxon>
        <taxon>Flavobacteriia</taxon>
        <taxon>Flavobacteriales</taxon>
        <taxon>Flavobacteriaceae</taxon>
        <taxon>Gelidibacter</taxon>
    </lineage>
</organism>
<feature type="region of interest" description="Disordered" evidence="1">
    <location>
        <begin position="77"/>
        <end position="238"/>
    </location>
</feature>
<reference evidence="3 4" key="1">
    <citation type="submission" date="2020-07" db="EMBL/GenBank/DDBJ databases">
        <title>Bacterium isolated from marine sediment.</title>
        <authorList>
            <person name="Shang D."/>
        </authorList>
    </citation>
    <scope>NUCLEOTIDE SEQUENCE [LARGE SCALE GENOMIC DNA]</scope>
    <source>
        <strain evidence="3 4">F6074</strain>
    </source>
</reference>